<dbReference type="Pfam" id="PF13426">
    <property type="entry name" value="PAS_9"/>
    <property type="match status" value="2"/>
</dbReference>
<dbReference type="PANTHER" id="PTHR43304:SF1">
    <property type="entry name" value="PAC DOMAIN-CONTAINING PROTEIN"/>
    <property type="match status" value="1"/>
</dbReference>
<dbReference type="PROSITE" id="PS50112">
    <property type="entry name" value="PAS"/>
    <property type="match status" value="2"/>
</dbReference>
<evidence type="ECO:0000256" key="4">
    <source>
        <dbReference type="ARBA" id="ARBA00022679"/>
    </source>
</evidence>
<dbReference type="NCBIfam" id="TIGR00229">
    <property type="entry name" value="sensory_box"/>
    <property type="match status" value="2"/>
</dbReference>
<dbReference type="AlphaFoldDB" id="A0A9E4ZGQ8"/>
<comment type="caution">
    <text evidence="8">The sequence shown here is derived from an EMBL/GenBank/DDBJ whole genome shotgun (WGS) entry which is preliminary data.</text>
</comment>
<evidence type="ECO:0000256" key="5">
    <source>
        <dbReference type="ARBA" id="ARBA00022777"/>
    </source>
</evidence>
<keyword evidence="5" id="KW-0418">Kinase</keyword>
<evidence type="ECO:0000256" key="3">
    <source>
        <dbReference type="ARBA" id="ARBA00022553"/>
    </source>
</evidence>
<keyword evidence="4" id="KW-0808">Transferase</keyword>
<dbReference type="Gene3D" id="3.30.450.20">
    <property type="entry name" value="PAS domain"/>
    <property type="match status" value="3"/>
</dbReference>
<evidence type="ECO:0000313" key="9">
    <source>
        <dbReference type="Proteomes" id="UP001056766"/>
    </source>
</evidence>
<dbReference type="Pfam" id="PF13188">
    <property type="entry name" value="PAS_8"/>
    <property type="match status" value="1"/>
</dbReference>
<dbReference type="CDD" id="cd00130">
    <property type="entry name" value="PAS"/>
    <property type="match status" value="2"/>
</dbReference>
<organism evidence="8 9">
    <name type="scientific">Methanococcoides seepicolus</name>
    <dbReference type="NCBI Taxonomy" id="2828780"/>
    <lineage>
        <taxon>Archaea</taxon>
        <taxon>Methanobacteriati</taxon>
        <taxon>Methanobacteriota</taxon>
        <taxon>Stenosarchaea group</taxon>
        <taxon>Methanomicrobia</taxon>
        <taxon>Methanosarcinales</taxon>
        <taxon>Methanosarcinaceae</taxon>
        <taxon>Methanococcoides</taxon>
    </lineage>
</organism>
<evidence type="ECO:0000259" key="6">
    <source>
        <dbReference type="PROSITE" id="PS50112"/>
    </source>
</evidence>
<feature type="domain" description="PAS" evidence="6">
    <location>
        <begin position="168"/>
        <end position="239"/>
    </location>
</feature>
<dbReference type="InterPro" id="IPR000014">
    <property type="entry name" value="PAS"/>
</dbReference>
<name>A0A9E4ZGQ8_9EURY</name>
<feature type="domain" description="PAC" evidence="7">
    <location>
        <begin position="242"/>
        <end position="293"/>
    </location>
</feature>
<dbReference type="SUPFAM" id="SSF55785">
    <property type="entry name" value="PYP-like sensor domain (PAS domain)"/>
    <property type="match status" value="3"/>
</dbReference>
<reference evidence="8" key="1">
    <citation type="journal article" date="2021" name="mSystems">
        <title>Bacteria and Archaea Synergistically Convert Glycine Betaine to Biogenic Methane in the Formosa Cold Seep of the South China Sea.</title>
        <authorList>
            <person name="Li L."/>
            <person name="Zhang W."/>
            <person name="Zhang S."/>
            <person name="Song L."/>
            <person name="Sun Q."/>
            <person name="Zhang H."/>
            <person name="Xiang H."/>
            <person name="Dong X."/>
        </authorList>
    </citation>
    <scope>NUCLEOTIDE SEQUENCE</scope>
    <source>
        <strain evidence="8">LLY</strain>
    </source>
</reference>
<keyword evidence="3" id="KW-0597">Phosphoprotein</keyword>
<dbReference type="InterPro" id="IPR035965">
    <property type="entry name" value="PAS-like_dom_sf"/>
</dbReference>
<evidence type="ECO:0000259" key="7">
    <source>
        <dbReference type="PROSITE" id="PS50113"/>
    </source>
</evidence>
<reference evidence="8" key="2">
    <citation type="submission" date="2021-04" db="EMBL/GenBank/DDBJ databases">
        <authorList>
            <person name="Dong X."/>
        </authorList>
    </citation>
    <scope>NUCLEOTIDE SEQUENCE</scope>
    <source>
        <strain evidence="8">LLY</strain>
    </source>
</reference>
<dbReference type="GO" id="GO:0004673">
    <property type="term" value="F:protein histidine kinase activity"/>
    <property type="evidence" value="ECO:0007669"/>
    <property type="project" value="UniProtKB-EC"/>
</dbReference>
<comment type="catalytic activity">
    <reaction evidence="1">
        <text>ATP + protein L-histidine = ADP + protein N-phospho-L-histidine.</text>
        <dbReference type="EC" id="2.7.13.3"/>
    </reaction>
</comment>
<dbReference type="EC" id="2.7.13.3" evidence="2"/>
<dbReference type="SMART" id="SM00086">
    <property type="entry name" value="PAC"/>
    <property type="match status" value="2"/>
</dbReference>
<evidence type="ECO:0000256" key="2">
    <source>
        <dbReference type="ARBA" id="ARBA00012438"/>
    </source>
</evidence>
<gene>
    <name evidence="8" type="ORF">KDK67_09800</name>
</gene>
<dbReference type="InterPro" id="IPR001610">
    <property type="entry name" value="PAC"/>
</dbReference>
<dbReference type="PANTHER" id="PTHR43304">
    <property type="entry name" value="PHYTOCHROME-LIKE PROTEIN CPH1"/>
    <property type="match status" value="1"/>
</dbReference>
<dbReference type="InterPro" id="IPR000700">
    <property type="entry name" value="PAS-assoc_C"/>
</dbReference>
<dbReference type="EMBL" id="JAGSOI010000041">
    <property type="protein sequence ID" value="MCM1987271.1"/>
    <property type="molecule type" value="Genomic_DNA"/>
</dbReference>
<protein>
    <recommendedName>
        <fullName evidence="2">histidine kinase</fullName>
        <ecNumber evidence="2">2.7.13.3</ecNumber>
    </recommendedName>
</protein>
<dbReference type="Proteomes" id="UP001056766">
    <property type="component" value="Unassembled WGS sequence"/>
</dbReference>
<proteinExistence type="predicted"/>
<accession>A0A9E4ZGQ8</accession>
<dbReference type="InterPro" id="IPR052162">
    <property type="entry name" value="Sensor_kinase/Photoreceptor"/>
</dbReference>
<evidence type="ECO:0000256" key="1">
    <source>
        <dbReference type="ARBA" id="ARBA00000085"/>
    </source>
</evidence>
<feature type="domain" description="PAS" evidence="6">
    <location>
        <begin position="294"/>
        <end position="337"/>
    </location>
</feature>
<dbReference type="SMART" id="SM00091">
    <property type="entry name" value="PAS"/>
    <property type="match status" value="2"/>
</dbReference>
<dbReference type="PROSITE" id="PS50113">
    <property type="entry name" value="PAC"/>
    <property type="match status" value="1"/>
</dbReference>
<sequence>MNNIEFIHTNLPHAEGNKIVSKAAKVTTFSSLLFNSVPINILVVNQEIRIVDTNHNAIIEFKTEREQIIGLFCGELFGCVNSFKEKGCGKNDECSACVLRNSVIYTFQTNEIVRKKEVELKIKTNDGFSKKYLRISTTLIQQNNEPMVLLTADDITEQKLSEKVLKKSEIKYKELADSLPQTVFETDLQGNLIFVNRHAFDMFGFMQGDFDKGINVFQTLMPEDSERAKLDFERVVCGEGRESNEYTALRKDDSTFPIIIYASRIVYNNKTIGIRGILVDITERKEADRALRESEEKFRTIFENASDAIYVTGLDGQFLEVNQVACDQLGYSRSELLQMGAEDIDSFDDAAQVEA</sequence>
<evidence type="ECO:0000313" key="8">
    <source>
        <dbReference type="EMBL" id="MCM1987271.1"/>
    </source>
</evidence>
<keyword evidence="9" id="KW-1185">Reference proteome</keyword>